<feature type="domain" description="Mycothiol-dependent maleylpyruvate isomerase metal-binding" evidence="1">
    <location>
        <begin position="8"/>
        <end position="88"/>
    </location>
</feature>
<protein>
    <submittedName>
        <fullName evidence="2">DinB family protein</fullName>
    </submittedName>
</protein>
<evidence type="ECO:0000313" key="3">
    <source>
        <dbReference type="Proteomes" id="UP000188836"/>
    </source>
</evidence>
<accession>A0A1V2TEV3</accession>
<organism evidence="2 3">
    <name type="scientific">Nocardia donostiensis</name>
    <dbReference type="NCBI Taxonomy" id="1538463"/>
    <lineage>
        <taxon>Bacteria</taxon>
        <taxon>Bacillati</taxon>
        <taxon>Actinomycetota</taxon>
        <taxon>Actinomycetes</taxon>
        <taxon>Mycobacteriales</taxon>
        <taxon>Nocardiaceae</taxon>
        <taxon>Nocardia</taxon>
    </lineage>
</organism>
<dbReference type="InterPro" id="IPR024344">
    <property type="entry name" value="MDMPI_metal-binding"/>
</dbReference>
<dbReference type="NCBIfam" id="TIGR03083">
    <property type="entry name" value="maleylpyruvate isomerase family mycothiol-dependent enzyme"/>
    <property type="match status" value="1"/>
</dbReference>
<dbReference type="SUPFAM" id="SSF109854">
    <property type="entry name" value="DinB/YfiT-like putative metalloenzymes"/>
    <property type="match status" value="1"/>
</dbReference>
<dbReference type="Proteomes" id="UP000188836">
    <property type="component" value="Unassembled WGS sequence"/>
</dbReference>
<dbReference type="InterPro" id="IPR017517">
    <property type="entry name" value="Maleyloyr_isom"/>
</dbReference>
<gene>
    <name evidence="2" type="ORF">B0T46_14925</name>
</gene>
<dbReference type="GO" id="GO:0046872">
    <property type="term" value="F:metal ion binding"/>
    <property type="evidence" value="ECO:0007669"/>
    <property type="project" value="InterPro"/>
</dbReference>
<keyword evidence="3" id="KW-1185">Reference proteome</keyword>
<dbReference type="STRING" id="1538463.B0T36_21685"/>
<dbReference type="EMBL" id="MUMY01000012">
    <property type="protein sequence ID" value="ONM48025.1"/>
    <property type="molecule type" value="Genomic_DNA"/>
</dbReference>
<dbReference type="Pfam" id="PF11716">
    <property type="entry name" value="MDMPI_N"/>
    <property type="match status" value="1"/>
</dbReference>
<dbReference type="AlphaFoldDB" id="A0A1V2TEV3"/>
<comment type="caution">
    <text evidence="2">The sequence shown here is derived from an EMBL/GenBank/DDBJ whole genome shotgun (WGS) entry which is preliminary data.</text>
</comment>
<evidence type="ECO:0000259" key="1">
    <source>
        <dbReference type="Pfam" id="PF11716"/>
    </source>
</evidence>
<dbReference type="InterPro" id="IPR034660">
    <property type="entry name" value="DinB/YfiT-like"/>
</dbReference>
<proteinExistence type="predicted"/>
<evidence type="ECO:0000313" key="2">
    <source>
        <dbReference type="EMBL" id="ONM48025.1"/>
    </source>
</evidence>
<reference evidence="2 3" key="1">
    <citation type="journal article" date="2016" name="Antonie Van Leeuwenhoek">
        <title>Nocardia donostiensis sp. nov., isolated from human respiratory specimens.</title>
        <authorList>
            <person name="Ercibengoa M."/>
            <person name="Bell M."/>
            <person name="Marimon J.M."/>
            <person name="Humrighouse B."/>
            <person name="Klenk H.P."/>
            <person name="Potter G."/>
            <person name="Perez-Trallero E."/>
        </authorList>
    </citation>
    <scope>NUCLEOTIDE SEQUENCE [LARGE SCALE GENOMIC DNA]</scope>
    <source>
        <strain evidence="2 3">X1655</strain>
    </source>
</reference>
<sequence>MSDMDMAEAERKDLAALLAGLTPQQWQMPTLCDRWTVKDVVAHMISYDDLGPTGLAMRFVRGRLLWANQAGVDEFASYSPDQLLELLTTHLRPRGLTAGFGGMVGLVDGTIHHQDIRRGLGIPRQIPPQRLHRVLTAVRPNPRLGVPWRIRGLRLEATDLDWSTGKGLLVSGPGEALLMAMTGRRGIIAELTGPGRARLAGRIGD</sequence>
<dbReference type="Gene3D" id="1.20.120.450">
    <property type="entry name" value="dinb family like domain"/>
    <property type="match status" value="1"/>
</dbReference>
<dbReference type="OrthoDB" id="5178565at2"/>
<name>A0A1V2TEV3_9NOCA</name>